<dbReference type="PANTHER" id="PTHR45641">
    <property type="entry name" value="TETRATRICOPEPTIDE REPEAT PROTEIN (AFU_ORTHOLOGUE AFUA_6G03870)"/>
    <property type="match status" value="1"/>
</dbReference>
<dbReference type="InterPro" id="IPR019734">
    <property type="entry name" value="TPR_rpt"/>
</dbReference>
<reference evidence="3" key="1">
    <citation type="submission" date="2020-04" db="EMBL/GenBank/DDBJ databases">
        <authorList>
            <person name="Alioto T."/>
            <person name="Alioto T."/>
            <person name="Gomez Garrido J."/>
        </authorList>
    </citation>
    <scope>NUCLEOTIDE SEQUENCE</scope>
    <source>
        <strain evidence="3">A484AB</strain>
    </source>
</reference>
<dbReference type="InterPro" id="IPR011990">
    <property type="entry name" value="TPR-like_helical_dom_sf"/>
</dbReference>
<dbReference type="PANTHER" id="PTHR45641:SF19">
    <property type="entry name" value="NEPHROCYSTIN-3"/>
    <property type="match status" value="1"/>
</dbReference>
<protein>
    <submittedName>
        <fullName evidence="3">Nephrocystin-3-like</fullName>
    </submittedName>
</protein>
<evidence type="ECO:0000256" key="2">
    <source>
        <dbReference type="ARBA" id="ARBA00022803"/>
    </source>
</evidence>
<keyword evidence="2" id="KW-0802">TPR repeat</keyword>
<dbReference type="SMART" id="SM00028">
    <property type="entry name" value="TPR"/>
    <property type="match status" value="2"/>
</dbReference>
<dbReference type="Proteomes" id="UP001152795">
    <property type="component" value="Unassembled WGS sequence"/>
</dbReference>
<evidence type="ECO:0000256" key="1">
    <source>
        <dbReference type="ARBA" id="ARBA00022737"/>
    </source>
</evidence>
<gene>
    <name evidence="3" type="ORF">PACLA_8A019860</name>
</gene>
<dbReference type="OrthoDB" id="5986190at2759"/>
<comment type="caution">
    <text evidence="3">The sequence shown here is derived from an EMBL/GenBank/DDBJ whole genome shotgun (WGS) entry which is preliminary data.</text>
</comment>
<evidence type="ECO:0000313" key="3">
    <source>
        <dbReference type="EMBL" id="CAB4019853.1"/>
    </source>
</evidence>
<proteinExistence type="predicted"/>
<keyword evidence="1" id="KW-0677">Repeat</keyword>
<dbReference type="SUPFAM" id="SSF48452">
    <property type="entry name" value="TPR-like"/>
    <property type="match status" value="1"/>
</dbReference>
<sequence length="134" mass="15167">MQSFEQTLDIKQNLHGKVHPDVSVACHHIGVIKYLLKEYDSALHWHQQALDISVALYGKEHPASATSYFSIAECQGEMQDYDSALESCQQALDIRLKLFGQKSQATSDCYDELEFIRSLKKVCESSLKLQSKNS</sequence>
<dbReference type="Gene3D" id="1.25.40.10">
    <property type="entry name" value="Tetratricopeptide repeat domain"/>
    <property type="match status" value="1"/>
</dbReference>
<organism evidence="3 4">
    <name type="scientific">Paramuricea clavata</name>
    <name type="common">Red gorgonian</name>
    <name type="synonym">Violescent sea-whip</name>
    <dbReference type="NCBI Taxonomy" id="317549"/>
    <lineage>
        <taxon>Eukaryota</taxon>
        <taxon>Metazoa</taxon>
        <taxon>Cnidaria</taxon>
        <taxon>Anthozoa</taxon>
        <taxon>Octocorallia</taxon>
        <taxon>Malacalcyonacea</taxon>
        <taxon>Plexauridae</taxon>
        <taxon>Paramuricea</taxon>
    </lineage>
</organism>
<name>A0A7D9F055_PARCT</name>
<accession>A0A7D9F055</accession>
<dbReference type="Pfam" id="PF13424">
    <property type="entry name" value="TPR_12"/>
    <property type="match status" value="1"/>
</dbReference>
<dbReference type="EMBL" id="CACRXK020010652">
    <property type="protein sequence ID" value="CAB4019853.1"/>
    <property type="molecule type" value="Genomic_DNA"/>
</dbReference>
<dbReference type="AlphaFoldDB" id="A0A7D9F055"/>
<evidence type="ECO:0000313" key="4">
    <source>
        <dbReference type="Proteomes" id="UP001152795"/>
    </source>
</evidence>
<keyword evidence="4" id="KW-1185">Reference proteome</keyword>